<dbReference type="EMBL" id="LITU01000074">
    <property type="protein sequence ID" value="KOY14137.1"/>
    <property type="molecule type" value="Genomic_DNA"/>
</dbReference>
<proteinExistence type="predicted"/>
<dbReference type="PROSITE" id="PS51257">
    <property type="entry name" value="PROKAR_LIPOPROTEIN"/>
    <property type="match status" value="1"/>
</dbReference>
<dbReference type="OrthoDB" id="2667020at2"/>
<evidence type="ECO:0000313" key="2">
    <source>
        <dbReference type="Proteomes" id="UP000037688"/>
    </source>
</evidence>
<dbReference type="AlphaFoldDB" id="A0A0N0C3D6"/>
<dbReference type="Proteomes" id="UP000037688">
    <property type="component" value="Unassembled WGS sequence"/>
</dbReference>
<organism evidence="1 2">
    <name type="scientific">Paenibacillus xylanivorans</name>
    <dbReference type="NCBI Taxonomy" id="1705561"/>
    <lineage>
        <taxon>Bacteria</taxon>
        <taxon>Bacillati</taxon>
        <taxon>Bacillota</taxon>
        <taxon>Bacilli</taxon>
        <taxon>Bacillales</taxon>
        <taxon>Paenibacillaceae</taxon>
        <taxon>Paenibacillus</taxon>
    </lineage>
</organism>
<dbReference type="RefSeq" id="WP_053783059.1">
    <property type="nucleotide sequence ID" value="NZ_LITU01000074.1"/>
</dbReference>
<name>A0A0N0C3D6_9BACL</name>
<comment type="caution">
    <text evidence="1">The sequence shown here is derived from an EMBL/GenBank/DDBJ whole genome shotgun (WGS) entry which is preliminary data.</text>
</comment>
<evidence type="ECO:0000313" key="1">
    <source>
        <dbReference type="EMBL" id="KOY14137.1"/>
    </source>
</evidence>
<keyword evidence="2" id="KW-1185">Reference proteome</keyword>
<accession>A0A0N0C3D6</accession>
<dbReference type="PATRIC" id="fig|1705561.3.peg.4855"/>
<reference evidence="1 2" key="1">
    <citation type="submission" date="2015-08" db="EMBL/GenBank/DDBJ databases">
        <title>Draft genome sequence of cellulolytic and xylanolytic Paenibacillus sp. A59, isolated from a decaying forest soil from Patagonia, Argentina.</title>
        <authorList>
            <person name="Ghio S."/>
            <person name="Caceres A.M."/>
            <person name="Talia P."/>
            <person name="Grasso D."/>
            <person name="Campos E."/>
        </authorList>
    </citation>
    <scope>NUCLEOTIDE SEQUENCE [LARGE SCALE GENOMIC DNA]</scope>
    <source>
        <strain evidence="1 2">A59</strain>
    </source>
</reference>
<gene>
    <name evidence="1" type="ORF">AMS66_23220</name>
</gene>
<sequence>MKIKAGIILLFLSIILVLGACSGKGSSSLHVELTVTEEFDKENRFKFTGTTNLPNEMKLVLSVTGEDEYSAQSKVKVNNGMIEREWISNNGEGLVPGTYSLRITSQAAMIQPDSVQNIMGKQGENLEGEFVLSEDTLGKMIGYTYAFSTSDSLTAVIESETIWGEVNGYLATGQYTLITDFIDKLQTPSQDLQMIYYHSMYHIYDQAGEDKKALESLYSIPKGYTGRNEDLINYYKYLNDFYEDESPFSFNDYVALYRKKPNYLKFLCIL</sequence>
<protein>
    <submittedName>
        <fullName evidence="1">Uncharacterized protein</fullName>
    </submittedName>
</protein>